<dbReference type="GO" id="GO:0006508">
    <property type="term" value="P:proteolysis"/>
    <property type="evidence" value="ECO:0007669"/>
    <property type="project" value="InterPro"/>
</dbReference>
<name>A0A368YP09_9HYPH</name>
<dbReference type="GO" id="GO:0004252">
    <property type="term" value="F:serine-type endopeptidase activity"/>
    <property type="evidence" value="ECO:0007669"/>
    <property type="project" value="InterPro"/>
</dbReference>
<dbReference type="AlphaFoldDB" id="A0A368YP09"/>
<dbReference type="OrthoDB" id="1522627at2"/>
<feature type="signal peptide" evidence="1">
    <location>
        <begin position="1"/>
        <end position="21"/>
    </location>
</feature>
<dbReference type="Proteomes" id="UP000253324">
    <property type="component" value="Unassembled WGS sequence"/>
</dbReference>
<dbReference type="InterPro" id="IPR043504">
    <property type="entry name" value="Peptidase_S1_PA_chymotrypsin"/>
</dbReference>
<keyword evidence="1" id="KW-0732">Signal</keyword>
<evidence type="ECO:0000313" key="3">
    <source>
        <dbReference type="Proteomes" id="UP000253324"/>
    </source>
</evidence>
<feature type="chain" id="PRO_5016654054" evidence="1">
    <location>
        <begin position="22"/>
        <end position="455"/>
    </location>
</feature>
<dbReference type="Gene3D" id="2.40.10.10">
    <property type="entry name" value="Trypsin-like serine proteases"/>
    <property type="match status" value="2"/>
</dbReference>
<organism evidence="2 3">
    <name type="scientific">Phyllobacterium bourgognense</name>
    <dbReference type="NCBI Taxonomy" id="314236"/>
    <lineage>
        <taxon>Bacteria</taxon>
        <taxon>Pseudomonadati</taxon>
        <taxon>Pseudomonadota</taxon>
        <taxon>Alphaproteobacteria</taxon>
        <taxon>Hyphomicrobiales</taxon>
        <taxon>Phyllobacteriaceae</taxon>
        <taxon>Phyllobacterium</taxon>
    </lineage>
</organism>
<keyword evidence="3" id="KW-1185">Reference proteome</keyword>
<dbReference type="Pfam" id="PF13365">
    <property type="entry name" value="Trypsin_2"/>
    <property type="match status" value="1"/>
</dbReference>
<comment type="caution">
    <text evidence="2">The sequence shown here is derived from an EMBL/GenBank/DDBJ whole genome shotgun (WGS) entry which is preliminary data.</text>
</comment>
<proteinExistence type="predicted"/>
<dbReference type="SUPFAM" id="SSF50494">
    <property type="entry name" value="Trypsin-like serine proteases"/>
    <property type="match status" value="1"/>
</dbReference>
<protein>
    <submittedName>
        <fullName evidence="2">Trypsin-like peptidase</fullName>
    </submittedName>
</protein>
<dbReference type="InterPro" id="IPR001940">
    <property type="entry name" value="Peptidase_S1C"/>
</dbReference>
<reference evidence="2 3" key="1">
    <citation type="submission" date="2018-07" db="EMBL/GenBank/DDBJ databases">
        <title>Genomic Encyclopedia of Type Strains, Phase III (KMG-III): the genomes of soil and plant-associated and newly described type strains.</title>
        <authorList>
            <person name="Whitman W."/>
        </authorList>
    </citation>
    <scope>NUCLEOTIDE SEQUENCE [LARGE SCALE GENOMIC DNA]</scope>
    <source>
        <strain evidence="2 3">31-25a</strain>
    </source>
</reference>
<dbReference type="PANTHER" id="PTHR43019">
    <property type="entry name" value="SERINE ENDOPROTEASE DEGS"/>
    <property type="match status" value="1"/>
</dbReference>
<dbReference type="RefSeq" id="WP_114430989.1">
    <property type="nucleotide sequence ID" value="NZ_QPJM01000009.1"/>
</dbReference>
<gene>
    <name evidence="2" type="ORF">C7476_109142</name>
</gene>
<dbReference type="EMBL" id="QPJM01000009">
    <property type="protein sequence ID" value="RCW81960.1"/>
    <property type="molecule type" value="Genomic_DNA"/>
</dbReference>
<dbReference type="PRINTS" id="PR00834">
    <property type="entry name" value="PROTEASES2C"/>
</dbReference>
<sequence length="455" mass="48888">MSSTRSLAIFLAALMVCPALPAVSAERATSSGTGFVINDGGWLVTNAHVIEDCDRVNISGSGDINERFVDSQNDLAVVRVSGPGFNIAPIAIRRAPPRLGEDVAALGYPLTEILSDSVKITTGNINSMIGLGNDSRYLQISTPIQPGNSGGPLVDKAGSLLGINTATLGTKFTVETGILAQNVNFAIRASVLEVFLQARGISYQNVETALPGLPTSDLAEKISPSVKQVFCFKAKTEVPPAASAPGQSMAVAPSTASMETRVRNFVISYHEALSGDNATAWKFMQGAYSGSVSYYGKYLSKEAVLAEKRKFMERWPNRNYVVQPDSVTVACAVTSCHVEALVDWQAGSPARKKTPSGVASMSIDWDTSLEVITSESSSVIKHERPDTKTASLISTWFDENSKCRGGAGNDPQTDKACARRETLSDNLYSMGWCYGKKHQYGYQMKWHQCTADSNR</sequence>
<accession>A0A368YP09</accession>
<evidence type="ECO:0000256" key="1">
    <source>
        <dbReference type="SAM" id="SignalP"/>
    </source>
</evidence>
<dbReference type="PANTHER" id="PTHR43019:SF23">
    <property type="entry name" value="PROTEASE DO-LIKE 5, CHLOROPLASTIC"/>
    <property type="match status" value="1"/>
</dbReference>
<dbReference type="InterPro" id="IPR009003">
    <property type="entry name" value="Peptidase_S1_PA"/>
</dbReference>
<evidence type="ECO:0000313" key="2">
    <source>
        <dbReference type="EMBL" id="RCW81960.1"/>
    </source>
</evidence>